<evidence type="ECO:0000313" key="2">
    <source>
        <dbReference type="EMBL" id="GAA3624753.1"/>
    </source>
</evidence>
<organism evidence="2 3">
    <name type="scientific">Nonomuraea rosea</name>
    <dbReference type="NCBI Taxonomy" id="638574"/>
    <lineage>
        <taxon>Bacteria</taxon>
        <taxon>Bacillati</taxon>
        <taxon>Actinomycetota</taxon>
        <taxon>Actinomycetes</taxon>
        <taxon>Streptosporangiales</taxon>
        <taxon>Streptosporangiaceae</taxon>
        <taxon>Nonomuraea</taxon>
    </lineage>
</organism>
<sequence length="180" mass="19702">MILTGPAIAAAVARGDIIIDPFDPRRLSPNAYDWRLGDRIRTCDDVLDAAYPAPFTETSIPATGMTLAPGTLYLGVTHERTCSERYAQLLNGDRTTGALGIWVHVSAPLGHTGHAIPWTLEIRVARPVRVYPGMTFGKLVFLHTFGATASYQHHGRKYAASTGIDISRLYLELLSDRGRL</sequence>
<keyword evidence="1" id="KW-0546">Nucleotide metabolism</keyword>
<proteinExistence type="predicted"/>
<accession>A0ABP7A4G6</accession>
<comment type="caution">
    <text evidence="2">The sequence shown here is derived from an EMBL/GenBank/DDBJ whole genome shotgun (WGS) entry which is preliminary data.</text>
</comment>
<dbReference type="RefSeq" id="WP_345580401.1">
    <property type="nucleotide sequence ID" value="NZ_BAABDQ010000074.1"/>
</dbReference>
<protein>
    <submittedName>
        <fullName evidence="2">dCTP deaminase</fullName>
    </submittedName>
</protein>
<evidence type="ECO:0000313" key="3">
    <source>
        <dbReference type="Proteomes" id="UP001500630"/>
    </source>
</evidence>
<dbReference type="Gene3D" id="2.70.40.10">
    <property type="match status" value="1"/>
</dbReference>
<keyword evidence="3" id="KW-1185">Reference proteome</keyword>
<dbReference type="SUPFAM" id="SSF51283">
    <property type="entry name" value="dUTPase-like"/>
    <property type="match status" value="1"/>
</dbReference>
<dbReference type="Proteomes" id="UP001500630">
    <property type="component" value="Unassembled WGS sequence"/>
</dbReference>
<evidence type="ECO:0000256" key="1">
    <source>
        <dbReference type="ARBA" id="ARBA00023080"/>
    </source>
</evidence>
<name>A0ABP7A4G6_9ACTN</name>
<gene>
    <name evidence="2" type="ORF">GCM10022419_132950</name>
</gene>
<dbReference type="PANTHER" id="PTHR42680">
    <property type="entry name" value="DCTP DEAMINASE"/>
    <property type="match status" value="1"/>
</dbReference>
<dbReference type="InterPro" id="IPR011962">
    <property type="entry name" value="dCTP_deaminase"/>
</dbReference>
<dbReference type="EMBL" id="BAABDQ010000074">
    <property type="protein sequence ID" value="GAA3624753.1"/>
    <property type="molecule type" value="Genomic_DNA"/>
</dbReference>
<reference evidence="3" key="1">
    <citation type="journal article" date="2019" name="Int. J. Syst. Evol. Microbiol.">
        <title>The Global Catalogue of Microorganisms (GCM) 10K type strain sequencing project: providing services to taxonomists for standard genome sequencing and annotation.</title>
        <authorList>
            <consortium name="The Broad Institute Genomics Platform"/>
            <consortium name="The Broad Institute Genome Sequencing Center for Infectious Disease"/>
            <person name="Wu L."/>
            <person name="Ma J."/>
        </authorList>
    </citation>
    <scope>NUCLEOTIDE SEQUENCE [LARGE SCALE GENOMIC DNA]</scope>
    <source>
        <strain evidence="3">JCM 17326</strain>
    </source>
</reference>
<dbReference type="InterPro" id="IPR036157">
    <property type="entry name" value="dUTPase-like_sf"/>
</dbReference>
<dbReference type="Pfam" id="PF22769">
    <property type="entry name" value="DCD"/>
    <property type="match status" value="1"/>
</dbReference>
<dbReference type="PANTHER" id="PTHR42680:SF3">
    <property type="entry name" value="DCTP DEAMINASE"/>
    <property type="match status" value="1"/>
</dbReference>